<name>A0A182XQ58_ANOQN</name>
<organism evidence="1 2">
    <name type="scientific">Anopheles quadriannulatus</name>
    <name type="common">Mosquito</name>
    <dbReference type="NCBI Taxonomy" id="34691"/>
    <lineage>
        <taxon>Eukaryota</taxon>
        <taxon>Metazoa</taxon>
        <taxon>Ecdysozoa</taxon>
        <taxon>Arthropoda</taxon>
        <taxon>Hexapoda</taxon>
        <taxon>Insecta</taxon>
        <taxon>Pterygota</taxon>
        <taxon>Neoptera</taxon>
        <taxon>Endopterygota</taxon>
        <taxon>Diptera</taxon>
        <taxon>Nematocera</taxon>
        <taxon>Culicoidea</taxon>
        <taxon>Culicidae</taxon>
        <taxon>Anophelinae</taxon>
        <taxon>Anopheles</taxon>
    </lineage>
</organism>
<reference evidence="1" key="1">
    <citation type="submission" date="2020-05" db="UniProtKB">
        <authorList>
            <consortium name="EnsemblMetazoa"/>
        </authorList>
    </citation>
    <scope>IDENTIFICATION</scope>
    <source>
        <strain evidence="1">SANGQUA</strain>
    </source>
</reference>
<protein>
    <submittedName>
        <fullName evidence="1">Uncharacterized protein</fullName>
    </submittedName>
</protein>
<evidence type="ECO:0000313" key="1">
    <source>
        <dbReference type="EnsemblMetazoa" id="AQUA014004-PA"/>
    </source>
</evidence>
<dbReference type="EnsemblMetazoa" id="AQUA014004-RA">
    <property type="protein sequence ID" value="AQUA014004-PA"/>
    <property type="gene ID" value="AQUA014004"/>
</dbReference>
<dbReference type="Proteomes" id="UP000076407">
    <property type="component" value="Unassembled WGS sequence"/>
</dbReference>
<keyword evidence="2" id="KW-1185">Reference proteome</keyword>
<proteinExistence type="predicted"/>
<sequence>MIHGPYWKVIYVHLVFLKARYKMTTMSCTSC</sequence>
<dbReference type="VEuPathDB" id="VectorBase:AQUA014004"/>
<evidence type="ECO:0000313" key="2">
    <source>
        <dbReference type="Proteomes" id="UP000076407"/>
    </source>
</evidence>
<accession>A0A182XQ58</accession>
<dbReference type="AlphaFoldDB" id="A0A182XQ58"/>